<accession>A0ABX7JGK1</accession>
<sequence length="212" mass="22943">MREAMERLDRLEDIMCEMIQTALPPSENCAPMPISQNPPDGNAEARALAALAAVLACSAKDTGSPPAGETAAHPSPQPTLGYISRRRLLELAVGLGEAPLHTQPQFNRGLRLVGDLASGSAQPPAPIYVHLDQHLRLPLDNSSNSLEIQRRLGGNWHPTGLRAIKDGMGGIEVDIARLERLAGPLSSELRRALTLDSRPLRSQHRPQHLQPL</sequence>
<keyword evidence="3" id="KW-1185">Reference proteome</keyword>
<dbReference type="Proteomes" id="UP000663629">
    <property type="component" value="Chromosome 1"/>
</dbReference>
<name>A0ABX7JGK1_9RHOB</name>
<reference evidence="2 3" key="1">
    <citation type="submission" date="2021-02" db="EMBL/GenBank/DDBJ databases">
        <title>Paracoccus methylovroum sp.nov., a new methanol and methylamine utilizing methylotrophic denitrifer.</title>
        <authorList>
            <person name="Timsy T."/>
            <person name="Behrendt U."/>
            <person name="Ulrich A."/>
            <person name="Spanner T."/>
            <person name="Foesel B.U."/>
            <person name="Horn M.A."/>
            <person name="Kolb S."/>
        </authorList>
    </citation>
    <scope>NUCLEOTIDE SEQUENCE [LARGE SCALE GENOMIC DNA]</scope>
    <source>
        <strain evidence="2 3">H4-D09</strain>
    </source>
</reference>
<protein>
    <submittedName>
        <fullName evidence="2">Uncharacterized protein</fullName>
    </submittedName>
</protein>
<dbReference type="RefSeq" id="WP_205294140.1">
    <property type="nucleotide sequence ID" value="NZ_CP070368.1"/>
</dbReference>
<gene>
    <name evidence="2" type="ORF">JWJ88_00335</name>
</gene>
<organism evidence="2 3">
    <name type="scientific">Paracoccus methylovorus</name>
    <dbReference type="NCBI Taxonomy" id="2812658"/>
    <lineage>
        <taxon>Bacteria</taxon>
        <taxon>Pseudomonadati</taxon>
        <taxon>Pseudomonadota</taxon>
        <taxon>Alphaproteobacteria</taxon>
        <taxon>Rhodobacterales</taxon>
        <taxon>Paracoccaceae</taxon>
        <taxon>Paracoccus</taxon>
    </lineage>
</organism>
<proteinExistence type="predicted"/>
<evidence type="ECO:0000313" key="3">
    <source>
        <dbReference type="Proteomes" id="UP000663629"/>
    </source>
</evidence>
<dbReference type="EMBL" id="CP070368">
    <property type="protein sequence ID" value="QRZ13145.1"/>
    <property type="molecule type" value="Genomic_DNA"/>
</dbReference>
<evidence type="ECO:0000313" key="2">
    <source>
        <dbReference type="EMBL" id="QRZ13145.1"/>
    </source>
</evidence>
<evidence type="ECO:0000256" key="1">
    <source>
        <dbReference type="SAM" id="MobiDB-lite"/>
    </source>
</evidence>
<feature type="region of interest" description="Disordered" evidence="1">
    <location>
        <begin position="60"/>
        <end position="79"/>
    </location>
</feature>